<sequence>LEYVKKGSFSYFRNLPAIINRKLEETRKVEKERQTTEYGYRSFDSRREPLLGASSHTEAYDRSADYGRFEKSYAPDYRTRHYDSSRYGTAEARGASAAAAAADASFASDYRRREHRDVSPSQGYGRREMNAAFREEVRREPISNEQVV</sequence>
<proteinExistence type="predicted"/>
<protein>
    <submittedName>
        <fullName evidence="2">Uncharacterized protein</fullName>
    </submittedName>
</protein>
<dbReference type="Proteomes" id="UP000230423">
    <property type="component" value="Unassembled WGS sequence"/>
</dbReference>
<organism evidence="2 3">
    <name type="scientific">Teladorsagia circumcincta</name>
    <name type="common">Brown stomach worm</name>
    <name type="synonym">Ostertagia circumcincta</name>
    <dbReference type="NCBI Taxonomy" id="45464"/>
    <lineage>
        <taxon>Eukaryota</taxon>
        <taxon>Metazoa</taxon>
        <taxon>Ecdysozoa</taxon>
        <taxon>Nematoda</taxon>
        <taxon>Chromadorea</taxon>
        <taxon>Rhabditida</taxon>
        <taxon>Rhabditina</taxon>
        <taxon>Rhabditomorpha</taxon>
        <taxon>Strongyloidea</taxon>
        <taxon>Trichostrongylidae</taxon>
        <taxon>Teladorsagia</taxon>
    </lineage>
</organism>
<dbReference type="EMBL" id="KZ348133">
    <property type="protein sequence ID" value="PIO66624.1"/>
    <property type="molecule type" value="Genomic_DNA"/>
</dbReference>
<feature type="region of interest" description="Disordered" evidence="1">
    <location>
        <begin position="105"/>
        <end position="148"/>
    </location>
</feature>
<accession>A0A2G9U8U2</accession>
<evidence type="ECO:0000313" key="2">
    <source>
        <dbReference type="EMBL" id="PIO66624.1"/>
    </source>
</evidence>
<feature type="non-terminal residue" evidence="2">
    <location>
        <position position="1"/>
    </location>
</feature>
<name>A0A2G9U8U2_TELCI</name>
<reference evidence="2 3" key="1">
    <citation type="submission" date="2015-09" db="EMBL/GenBank/DDBJ databases">
        <title>Draft genome of the parasitic nematode Teladorsagia circumcincta isolate WARC Sus (inbred).</title>
        <authorList>
            <person name="Mitreva M."/>
        </authorList>
    </citation>
    <scope>NUCLEOTIDE SEQUENCE [LARGE SCALE GENOMIC DNA]</scope>
    <source>
        <strain evidence="2 3">S</strain>
    </source>
</reference>
<keyword evidence="3" id="KW-1185">Reference proteome</keyword>
<evidence type="ECO:0000313" key="3">
    <source>
        <dbReference type="Proteomes" id="UP000230423"/>
    </source>
</evidence>
<feature type="compositionally biased region" description="Basic and acidic residues" evidence="1">
    <location>
        <begin position="125"/>
        <end position="142"/>
    </location>
</feature>
<feature type="non-terminal residue" evidence="2">
    <location>
        <position position="148"/>
    </location>
</feature>
<evidence type="ECO:0000256" key="1">
    <source>
        <dbReference type="SAM" id="MobiDB-lite"/>
    </source>
</evidence>
<dbReference type="OrthoDB" id="15627at2759"/>
<dbReference type="AlphaFoldDB" id="A0A2G9U8U2"/>
<feature type="compositionally biased region" description="Basic and acidic residues" evidence="1">
    <location>
        <begin position="109"/>
        <end position="118"/>
    </location>
</feature>
<gene>
    <name evidence="2" type="ORF">TELCIR_11657</name>
</gene>